<dbReference type="PROSITE" id="PS50041">
    <property type="entry name" value="C_TYPE_LECTIN_2"/>
    <property type="match status" value="1"/>
</dbReference>
<proteinExistence type="predicted"/>
<dbReference type="CDD" id="cd00037">
    <property type="entry name" value="CLECT"/>
    <property type="match status" value="1"/>
</dbReference>
<dbReference type="InterPro" id="IPR001304">
    <property type="entry name" value="C-type_lectin-like"/>
</dbReference>
<keyword evidence="3" id="KW-1185">Reference proteome</keyword>
<dbReference type="Pfam" id="PF00059">
    <property type="entry name" value="Lectin_C"/>
    <property type="match status" value="1"/>
</dbReference>
<dbReference type="PANTHER" id="PTHR45784:SF3">
    <property type="entry name" value="C-TYPE LECTIN DOMAIN FAMILY 4 MEMBER K-LIKE-RELATED"/>
    <property type="match status" value="1"/>
</dbReference>
<dbReference type="Gene3D" id="3.10.100.10">
    <property type="entry name" value="Mannose-Binding Protein A, subunit A"/>
    <property type="match status" value="1"/>
</dbReference>
<dbReference type="SMART" id="SM00034">
    <property type="entry name" value="CLECT"/>
    <property type="match status" value="1"/>
</dbReference>
<keyword evidence="1" id="KW-0472">Membrane</keyword>
<evidence type="ECO:0000259" key="2">
    <source>
        <dbReference type="PROSITE" id="PS50041"/>
    </source>
</evidence>
<accession>A0A914CTY2</accession>
<dbReference type="Proteomes" id="UP000887540">
    <property type="component" value="Unplaced"/>
</dbReference>
<protein>
    <submittedName>
        <fullName evidence="4">C-type lectin domain-containing protein</fullName>
    </submittedName>
</protein>
<organism evidence="3 4">
    <name type="scientific">Acrobeloides nanus</name>
    <dbReference type="NCBI Taxonomy" id="290746"/>
    <lineage>
        <taxon>Eukaryota</taxon>
        <taxon>Metazoa</taxon>
        <taxon>Ecdysozoa</taxon>
        <taxon>Nematoda</taxon>
        <taxon>Chromadorea</taxon>
        <taxon>Rhabditida</taxon>
        <taxon>Tylenchina</taxon>
        <taxon>Cephalobomorpha</taxon>
        <taxon>Cephaloboidea</taxon>
        <taxon>Cephalobidae</taxon>
        <taxon>Acrobeloides</taxon>
    </lineage>
</organism>
<dbReference type="AlphaFoldDB" id="A0A914CTY2"/>
<feature type="transmembrane region" description="Helical" evidence="1">
    <location>
        <begin position="163"/>
        <end position="185"/>
    </location>
</feature>
<feature type="domain" description="C-type lectin" evidence="2">
    <location>
        <begin position="30"/>
        <end position="143"/>
    </location>
</feature>
<evidence type="ECO:0000256" key="1">
    <source>
        <dbReference type="SAM" id="Phobius"/>
    </source>
</evidence>
<evidence type="ECO:0000313" key="3">
    <source>
        <dbReference type="Proteomes" id="UP000887540"/>
    </source>
</evidence>
<keyword evidence="1" id="KW-0812">Transmembrane</keyword>
<evidence type="ECO:0000313" key="4">
    <source>
        <dbReference type="WBParaSite" id="ACRNAN_scaffold140.g14988.t1"/>
    </source>
</evidence>
<name>A0A914CTY2_9BILA</name>
<dbReference type="InterPro" id="IPR016187">
    <property type="entry name" value="CTDL_fold"/>
</dbReference>
<reference evidence="4" key="1">
    <citation type="submission" date="2022-11" db="UniProtKB">
        <authorList>
            <consortium name="WormBaseParasite"/>
        </authorList>
    </citation>
    <scope>IDENTIFICATION</scope>
</reference>
<sequence>MINSENIKYNPDSESKSRIRIQNSNFKTKFIVRHSAKTWLIAKSYCDIINTSLLTIYNESFQEEIYKLMGEYNYWTGLFSYLHVDPIWRWSNSNITLSETNYTNWGIGQPDIKDGYNLCVSDTNSTNLIQGWTPLNCEIEHKFFMCYKAPSLPEMSERKSKQIIKILAISIGSLLFILAIIIIGVKSYQRFKLNRARMRNRLVTNLSNSTNSTWFTSKSMLRKVSISTEKLTSIQANQEQVIDPSATPELGCARQQEAAIIDSELPLITSLLQQASGTILSRSTSMNLNMELRQPDRATFGRIINSMIPNANRLIFPHDTRAYEFNYDDIENLKLLEATPRNIIKKAARSGKFKIVWVLSRIFKFK</sequence>
<dbReference type="WBParaSite" id="ACRNAN_scaffold140.g14988.t1">
    <property type="protein sequence ID" value="ACRNAN_scaffold140.g14988.t1"/>
    <property type="gene ID" value="ACRNAN_scaffold140.g14988"/>
</dbReference>
<dbReference type="InterPro" id="IPR016186">
    <property type="entry name" value="C-type_lectin-like/link_sf"/>
</dbReference>
<dbReference type="PANTHER" id="PTHR45784">
    <property type="entry name" value="C-TYPE LECTIN DOMAIN FAMILY 20 MEMBER A-RELATED"/>
    <property type="match status" value="1"/>
</dbReference>
<dbReference type="SUPFAM" id="SSF56436">
    <property type="entry name" value="C-type lectin-like"/>
    <property type="match status" value="1"/>
</dbReference>
<keyword evidence="1" id="KW-1133">Transmembrane helix</keyword>